<evidence type="ECO:0000313" key="2">
    <source>
        <dbReference type="Proteomes" id="UP000093309"/>
    </source>
</evidence>
<keyword evidence="2" id="KW-1185">Reference proteome</keyword>
<dbReference type="Proteomes" id="UP000093309">
    <property type="component" value="Unassembled WGS sequence"/>
</dbReference>
<dbReference type="AlphaFoldDB" id="A0A1C0ZU67"/>
<organism evidence="1 2">
    <name type="scientific">Paenibacillus pectinilyticus</name>
    <dbReference type="NCBI Taxonomy" id="512399"/>
    <lineage>
        <taxon>Bacteria</taxon>
        <taxon>Bacillati</taxon>
        <taxon>Bacillota</taxon>
        <taxon>Bacilli</taxon>
        <taxon>Bacillales</taxon>
        <taxon>Paenibacillaceae</taxon>
        <taxon>Paenibacillus</taxon>
    </lineage>
</organism>
<dbReference type="OrthoDB" id="2629191at2"/>
<sequence length="73" mass="8024">MTIVLYEKMLDGQLLKIGVRSWDDKLIQALNVANFIVVAGKEYEMIEGRLNLDLDIFELLLVAAGSEGGGNKA</sequence>
<name>A0A1C0ZU67_9BACL</name>
<accession>A0A1C0ZU67</accession>
<proteinExistence type="predicted"/>
<reference evidence="2" key="1">
    <citation type="submission" date="2016-05" db="EMBL/GenBank/DDBJ databases">
        <title>Paenibacillus oryzae. sp. nov., isolated from the rice root.</title>
        <authorList>
            <person name="Zhang J."/>
            <person name="Zhang X."/>
        </authorList>
    </citation>
    <scope>NUCLEOTIDE SEQUENCE [LARGE SCALE GENOMIC DNA]</scope>
    <source>
        <strain evidence="2">KCTC13222</strain>
    </source>
</reference>
<dbReference type="EMBL" id="LYPC01000027">
    <property type="protein sequence ID" value="OCT11649.1"/>
    <property type="molecule type" value="Genomic_DNA"/>
</dbReference>
<gene>
    <name evidence="1" type="ORF">A8709_27625</name>
</gene>
<comment type="caution">
    <text evidence="1">The sequence shown here is derived from an EMBL/GenBank/DDBJ whole genome shotgun (WGS) entry which is preliminary data.</text>
</comment>
<dbReference type="RefSeq" id="WP_065855205.1">
    <property type="nucleotide sequence ID" value="NZ_LYPC01000027.1"/>
</dbReference>
<dbReference type="STRING" id="512399.A8709_27625"/>
<protein>
    <submittedName>
        <fullName evidence="1">Uncharacterized protein</fullName>
    </submittedName>
</protein>
<evidence type="ECO:0000313" key="1">
    <source>
        <dbReference type="EMBL" id="OCT11649.1"/>
    </source>
</evidence>